<dbReference type="GO" id="GO:0000725">
    <property type="term" value="P:recombinational repair"/>
    <property type="evidence" value="ECO:0007669"/>
    <property type="project" value="InterPro"/>
</dbReference>
<dbReference type="InterPro" id="IPR028045">
    <property type="entry name" value="HROB"/>
</dbReference>
<keyword evidence="4" id="KW-1185">Reference proteome</keyword>
<dbReference type="OMA" id="RTIECSA"/>
<feature type="region of interest" description="Disordered" evidence="1">
    <location>
        <begin position="1"/>
        <end position="56"/>
    </location>
</feature>
<name>A0A1R3JGY0_COCAP</name>
<proteinExistence type="predicted"/>
<reference evidence="3 4" key="1">
    <citation type="submission" date="2013-09" db="EMBL/GenBank/DDBJ databases">
        <title>Corchorus capsularis genome sequencing.</title>
        <authorList>
            <person name="Alam M."/>
            <person name="Haque M.S."/>
            <person name="Islam M.S."/>
            <person name="Emdad E.M."/>
            <person name="Islam M.M."/>
            <person name="Ahmed B."/>
            <person name="Halim A."/>
            <person name="Hossen Q.M.M."/>
            <person name="Hossain M.Z."/>
            <person name="Ahmed R."/>
            <person name="Khan M.M."/>
            <person name="Islam R."/>
            <person name="Rashid M.M."/>
            <person name="Khan S.A."/>
            <person name="Rahman M.S."/>
            <person name="Alam M."/>
        </authorList>
    </citation>
    <scope>NUCLEOTIDE SEQUENCE [LARGE SCALE GENOMIC DNA]</scope>
    <source>
        <strain evidence="4">cv. CVL-1</strain>
        <tissue evidence="3">Whole seedling</tissue>
    </source>
</reference>
<dbReference type="STRING" id="210143.A0A1R3JGY0"/>
<feature type="region of interest" description="Disordered" evidence="1">
    <location>
        <begin position="357"/>
        <end position="378"/>
    </location>
</feature>
<evidence type="ECO:0000313" key="4">
    <source>
        <dbReference type="Proteomes" id="UP000188268"/>
    </source>
</evidence>
<gene>
    <name evidence="3" type="ORF">CCACVL1_06178</name>
</gene>
<dbReference type="Gramene" id="OMO94089">
    <property type="protein sequence ID" value="OMO94089"/>
    <property type="gene ID" value="CCACVL1_06178"/>
</dbReference>
<feature type="compositionally biased region" description="Acidic residues" evidence="1">
    <location>
        <begin position="1"/>
        <end position="15"/>
    </location>
</feature>
<accession>A0A1R3JGY0</accession>
<dbReference type="EMBL" id="AWWV01007959">
    <property type="protein sequence ID" value="OMO94089.1"/>
    <property type="molecule type" value="Genomic_DNA"/>
</dbReference>
<feature type="domain" description="Homologous recombination OB-fold protein OB-fold" evidence="2">
    <location>
        <begin position="146"/>
        <end position="231"/>
    </location>
</feature>
<dbReference type="AlphaFoldDB" id="A0A1R3JGY0"/>
<organism evidence="3 4">
    <name type="scientific">Corchorus capsularis</name>
    <name type="common">Jute</name>
    <dbReference type="NCBI Taxonomy" id="210143"/>
    <lineage>
        <taxon>Eukaryota</taxon>
        <taxon>Viridiplantae</taxon>
        <taxon>Streptophyta</taxon>
        <taxon>Embryophyta</taxon>
        <taxon>Tracheophyta</taxon>
        <taxon>Spermatophyta</taxon>
        <taxon>Magnoliopsida</taxon>
        <taxon>eudicotyledons</taxon>
        <taxon>Gunneridae</taxon>
        <taxon>Pentapetalae</taxon>
        <taxon>rosids</taxon>
        <taxon>malvids</taxon>
        <taxon>Malvales</taxon>
        <taxon>Malvaceae</taxon>
        <taxon>Grewioideae</taxon>
        <taxon>Apeibeae</taxon>
        <taxon>Corchorus</taxon>
    </lineage>
</organism>
<dbReference type="InterPro" id="IPR058570">
    <property type="entry name" value="HROB_OB"/>
</dbReference>
<evidence type="ECO:0000313" key="3">
    <source>
        <dbReference type="EMBL" id="OMO94089.1"/>
    </source>
</evidence>
<protein>
    <recommendedName>
        <fullName evidence="2">Homologous recombination OB-fold protein OB-fold domain-containing protein</fullName>
    </recommendedName>
</protein>
<dbReference type="OrthoDB" id="550780at2759"/>
<sequence length="421" mass="46239">MEPEPWEALDVDDSELSSLLRPCSHKPQNSPSPPNPEPFSLLAQNPPLLPSTPTLIPGPAGAVQAAMLRKLHNKNNPLCVGDEPLPTQEYIRRAVEDPCADDDDDFSRDPWLFALDFIHRQGLADDGRTIGTPLSWIKTELQMANRKVAQVVAIIKSCTPNGLGDLMVTLKDPTGTIDASIHHKVLVEGSFGKDISVGTVLILQKVSVFSPSQSARYLNITLSNVVKAIPKDRGPQSERNNPASTVTPSVHVVECSKQPALQQKVSTLSQERTEGIINSLRQTGYLRGRVHNDKVIEGDEAVESSCCINRRTRSQDAFVEKEHSVRQETISGTKKAALLAGNNKDEETVVLEMQPSPQNLARRDSQLESSQSSHAPNMVRIANNQENVAINGDLKQRQLPISTGPLPQWTDEQLDELFAFD</sequence>
<dbReference type="PANTHER" id="PTHR14523:SF1">
    <property type="entry name" value="HOMOLOGOUS RECOMBINATION OB-FOLD PROTEIN"/>
    <property type="match status" value="1"/>
</dbReference>
<evidence type="ECO:0000259" key="2">
    <source>
        <dbReference type="Pfam" id="PF15072"/>
    </source>
</evidence>
<dbReference type="Pfam" id="PF15072">
    <property type="entry name" value="HROB"/>
    <property type="match status" value="1"/>
</dbReference>
<comment type="caution">
    <text evidence="3">The sequence shown here is derived from an EMBL/GenBank/DDBJ whole genome shotgun (WGS) entry which is preliminary data.</text>
</comment>
<evidence type="ECO:0000256" key="1">
    <source>
        <dbReference type="SAM" id="MobiDB-lite"/>
    </source>
</evidence>
<dbReference type="PANTHER" id="PTHR14523">
    <property type="entry name" value="UNCHARACTERIZED PROTEIN C17ORF53 HOMOLOG"/>
    <property type="match status" value="1"/>
</dbReference>
<dbReference type="Proteomes" id="UP000188268">
    <property type="component" value="Unassembled WGS sequence"/>
</dbReference>